<evidence type="ECO:0000313" key="1">
    <source>
        <dbReference type="EMBL" id="MBK1869011.1"/>
    </source>
</evidence>
<dbReference type="EMBL" id="JAENHL010000007">
    <property type="protein sequence ID" value="MBK1869011.1"/>
    <property type="molecule type" value="Genomic_DNA"/>
</dbReference>
<organism evidence="1 2">
    <name type="scientific">Taklimakanibacter albus</name>
    <dbReference type="NCBI Taxonomy" id="2800327"/>
    <lineage>
        <taxon>Bacteria</taxon>
        <taxon>Pseudomonadati</taxon>
        <taxon>Pseudomonadota</taxon>
        <taxon>Alphaproteobacteria</taxon>
        <taxon>Hyphomicrobiales</taxon>
        <taxon>Aestuariivirgaceae</taxon>
        <taxon>Taklimakanibacter</taxon>
    </lineage>
</organism>
<accession>A0ACC5R8N9</accession>
<comment type="caution">
    <text evidence="1">The sequence shown here is derived from an EMBL/GenBank/DDBJ whole genome shotgun (WGS) entry which is preliminary data.</text>
</comment>
<keyword evidence="2" id="KW-1185">Reference proteome</keyword>
<gene>
    <name evidence="1" type="ORF">JHL16_21810</name>
</gene>
<name>A0ACC5R8N9_9HYPH</name>
<dbReference type="Proteomes" id="UP000616151">
    <property type="component" value="Unassembled WGS sequence"/>
</dbReference>
<evidence type="ECO:0000313" key="2">
    <source>
        <dbReference type="Proteomes" id="UP000616151"/>
    </source>
</evidence>
<protein>
    <submittedName>
        <fullName evidence="1">Sugar ABC transporter substrate-binding protein</fullName>
    </submittedName>
</protein>
<reference evidence="1" key="1">
    <citation type="submission" date="2021-01" db="EMBL/GenBank/DDBJ databases">
        <authorList>
            <person name="Sun Q."/>
        </authorList>
    </citation>
    <scope>NUCLEOTIDE SEQUENCE</scope>
    <source>
        <strain evidence="1">YIM B02566</strain>
    </source>
</reference>
<proteinExistence type="predicted"/>
<sequence length="463" mass="50962">MFELKRGAAIRGSVRGMAFALMCSLAGVAMAPATAWAEVNWKQAEGATLNLLLISHPFVDALKPMLAEFTAKTGIKVTFEELAEQPGFEKLLADLSSKTGAYDVFMTSPLNNWQYASAGWLEPLDDYIANDKLTDAAEYDVKDFIPGILASGRWTLEPMKGLGEGKLWALPINAESYQIAYRPSLMKKLGLEVPKTYADLLAMASKLKTEGPDGPIHGLITRFDKYWDLPYLTFGTMLQSYGVEMVDASGKLQICSDASVKATEDFVKLIRTASPEGAGAFTWDQAMQGFASGQYVMSLNEANLFASVYEDPKQSKIADDVGYALTPLGPDGKRAAAAWVWSMSLNSASKQKDAAWLFLEWVTSKDVMVKMHLAGNMNPVRHSAWANQELAAKVESWGAEPGQYRKVTEEESEVAAVRFPPHPELTRMLDRWAEAVQQSYFDNGNVKENLCAAQDAVQQMLDE</sequence>